<name>A0A8E2EIY5_9PEZI</name>
<dbReference type="EMBL" id="KV744832">
    <property type="protein sequence ID" value="OCK84675.1"/>
    <property type="molecule type" value="Genomic_DNA"/>
</dbReference>
<feature type="compositionally biased region" description="Basic and acidic residues" evidence="1">
    <location>
        <begin position="188"/>
        <end position="197"/>
    </location>
</feature>
<dbReference type="AlphaFoldDB" id="A0A8E2EIY5"/>
<reference evidence="2 3" key="1">
    <citation type="journal article" date="2016" name="Nat. Commun.">
        <title>Ectomycorrhizal ecology is imprinted in the genome of the dominant symbiotic fungus Cenococcum geophilum.</title>
        <authorList>
            <consortium name="DOE Joint Genome Institute"/>
            <person name="Peter M."/>
            <person name="Kohler A."/>
            <person name="Ohm R.A."/>
            <person name="Kuo A."/>
            <person name="Krutzmann J."/>
            <person name="Morin E."/>
            <person name="Arend M."/>
            <person name="Barry K.W."/>
            <person name="Binder M."/>
            <person name="Choi C."/>
            <person name="Clum A."/>
            <person name="Copeland A."/>
            <person name="Grisel N."/>
            <person name="Haridas S."/>
            <person name="Kipfer T."/>
            <person name="LaButti K."/>
            <person name="Lindquist E."/>
            <person name="Lipzen A."/>
            <person name="Maire R."/>
            <person name="Meier B."/>
            <person name="Mihaltcheva S."/>
            <person name="Molinier V."/>
            <person name="Murat C."/>
            <person name="Poggeler S."/>
            <person name="Quandt C.A."/>
            <person name="Sperisen C."/>
            <person name="Tritt A."/>
            <person name="Tisserant E."/>
            <person name="Crous P.W."/>
            <person name="Henrissat B."/>
            <person name="Nehls U."/>
            <person name="Egli S."/>
            <person name="Spatafora J.W."/>
            <person name="Grigoriev I.V."/>
            <person name="Martin F.M."/>
        </authorList>
    </citation>
    <scope>NUCLEOTIDE SEQUENCE [LARGE SCALE GENOMIC DNA]</scope>
    <source>
        <strain evidence="2 3">CBS 459.81</strain>
    </source>
</reference>
<feature type="compositionally biased region" description="Low complexity" evidence="1">
    <location>
        <begin position="289"/>
        <end position="298"/>
    </location>
</feature>
<evidence type="ECO:0000313" key="2">
    <source>
        <dbReference type="EMBL" id="OCK84675.1"/>
    </source>
</evidence>
<dbReference type="PANTHER" id="PTHR46603">
    <property type="entry name" value="ABSCISSION/NOCUT CHECKPOINT REGULATOR"/>
    <property type="match status" value="1"/>
</dbReference>
<evidence type="ECO:0000256" key="1">
    <source>
        <dbReference type="SAM" id="MobiDB-lite"/>
    </source>
</evidence>
<dbReference type="SUPFAM" id="SSF57845">
    <property type="entry name" value="B-box zinc-binding domain"/>
    <property type="match status" value="1"/>
</dbReference>
<dbReference type="Pfam" id="PF22586">
    <property type="entry name" value="ANCHR-like_BBOX"/>
    <property type="match status" value="1"/>
</dbReference>
<protein>
    <submittedName>
        <fullName evidence="2">Uncharacterized protein</fullName>
    </submittedName>
</protein>
<feature type="region of interest" description="Disordered" evidence="1">
    <location>
        <begin position="134"/>
        <end position="264"/>
    </location>
</feature>
<dbReference type="PANTHER" id="PTHR46603:SF1">
    <property type="entry name" value="ABSCISSION_NOCUT CHECKPOINT REGULATOR"/>
    <property type="match status" value="1"/>
</dbReference>
<proteinExistence type="predicted"/>
<evidence type="ECO:0000313" key="3">
    <source>
        <dbReference type="Proteomes" id="UP000250266"/>
    </source>
</evidence>
<feature type="compositionally biased region" description="Polar residues" evidence="1">
    <location>
        <begin position="223"/>
        <end position="234"/>
    </location>
</feature>
<feature type="compositionally biased region" description="Low complexity" evidence="1">
    <location>
        <begin position="31"/>
        <end position="44"/>
    </location>
</feature>
<organism evidence="2 3">
    <name type="scientific">Lepidopterella palustris CBS 459.81</name>
    <dbReference type="NCBI Taxonomy" id="1314670"/>
    <lineage>
        <taxon>Eukaryota</taxon>
        <taxon>Fungi</taxon>
        <taxon>Dikarya</taxon>
        <taxon>Ascomycota</taxon>
        <taxon>Pezizomycotina</taxon>
        <taxon>Dothideomycetes</taxon>
        <taxon>Pleosporomycetidae</taxon>
        <taxon>Mytilinidiales</taxon>
        <taxon>Argynnaceae</taxon>
        <taxon>Lepidopterella</taxon>
    </lineage>
</organism>
<feature type="region of interest" description="Disordered" evidence="1">
    <location>
        <begin position="24"/>
        <end position="45"/>
    </location>
</feature>
<dbReference type="OrthoDB" id="5407799at2759"/>
<sequence length="375" mass="40246">MPPSNDADALFARLNALKKSHISFSTTPSLSTDSATPSNAAAAPPDDDLAARFRRLGNTGVSASTATPVIAPGATSYLEGIEEGLGGDTEHNEDEEKSLEELLKELGPSARWDIGGKDQGDLGRLIEEARRVLPEVGEAGGCGRNGPEGDEGGVSAQGEDNEEHEVDEEAQDEQDADEYIAQVLAELELNRKYRIDDETGSTSNDGGDEKSKLDEEKQPKGTVASQNISPNTSKVIAASQKEDSPLDLPAPPSTRPITSLPAEEEDDDFARATAMEDALTARLNALSLPSAPSFSPSKKPIKVTKAESKTPFSNEEIDSWCVICNDDATVRCIGCDGDLYCRGCWKEGHVGESAGFEERRHKWLKYEKGKKIGRN</sequence>
<feature type="compositionally biased region" description="Acidic residues" evidence="1">
    <location>
        <begin position="159"/>
        <end position="178"/>
    </location>
</feature>
<dbReference type="CDD" id="cd19817">
    <property type="entry name" value="Bbox1_ANCHR-like"/>
    <property type="match status" value="1"/>
</dbReference>
<feature type="region of interest" description="Disordered" evidence="1">
    <location>
        <begin position="289"/>
        <end position="309"/>
    </location>
</feature>
<feature type="compositionally biased region" description="Basic and acidic residues" evidence="1">
    <location>
        <begin position="207"/>
        <end position="219"/>
    </location>
</feature>
<keyword evidence="3" id="KW-1185">Reference proteome</keyword>
<dbReference type="InterPro" id="IPR044553">
    <property type="entry name" value="Bbox1_ANCHR"/>
</dbReference>
<gene>
    <name evidence="2" type="ORF">K432DRAFT_400914</name>
</gene>
<accession>A0A8E2EIY5</accession>
<dbReference type="Proteomes" id="UP000250266">
    <property type="component" value="Unassembled WGS sequence"/>
</dbReference>